<name>A0A375DKH7_9BURK</name>
<dbReference type="EMBL" id="OGUU01000008">
    <property type="protein sequence ID" value="SPC09786.1"/>
    <property type="molecule type" value="Genomic_DNA"/>
</dbReference>
<protein>
    <submittedName>
        <fullName evidence="1">Uncharacterized protein</fullName>
    </submittedName>
</protein>
<organism evidence="1">
    <name type="scientific">Cupriavidus taiwanensis</name>
    <dbReference type="NCBI Taxonomy" id="164546"/>
    <lineage>
        <taxon>Bacteria</taxon>
        <taxon>Pseudomonadati</taxon>
        <taxon>Pseudomonadota</taxon>
        <taxon>Betaproteobacteria</taxon>
        <taxon>Burkholderiales</taxon>
        <taxon>Burkholderiaceae</taxon>
        <taxon>Cupriavidus</taxon>
    </lineage>
</organism>
<gene>
    <name evidence="1" type="ORF">CBM2594_A41109</name>
</gene>
<sequence length="25" mass="2863">MSAFVHADSRTLASVLRKTELNLFR</sequence>
<accession>A0A375DKH7</accession>
<comment type="caution">
    <text evidence="1">The sequence shown here is derived from an EMBL/GenBank/DDBJ whole genome shotgun (WGS) entry which is preliminary data.</text>
</comment>
<dbReference type="AlphaFoldDB" id="A0A375DKH7"/>
<dbReference type="Proteomes" id="UP000257139">
    <property type="component" value="Chromosome CBM2594_a"/>
</dbReference>
<reference evidence="1" key="1">
    <citation type="submission" date="2018-01" db="EMBL/GenBank/DDBJ databases">
        <authorList>
            <person name="Clerissi C."/>
        </authorList>
    </citation>
    <scope>NUCLEOTIDE SEQUENCE [LARGE SCALE GENOMIC DNA]</scope>
    <source>
        <strain evidence="1">Cupriavidus taiwanensis STM 6021</strain>
    </source>
</reference>
<evidence type="ECO:0000313" key="1">
    <source>
        <dbReference type="EMBL" id="SPC09786.1"/>
    </source>
</evidence>
<proteinExistence type="predicted"/>